<keyword evidence="2" id="KW-1185">Reference proteome</keyword>
<reference evidence="1 2" key="1">
    <citation type="submission" date="2016-10" db="EMBL/GenBank/DDBJ databases">
        <authorList>
            <person name="de Groot N.N."/>
        </authorList>
    </citation>
    <scope>NUCLEOTIDE SEQUENCE [LARGE SCALE GENOMIC DNA]</scope>
    <source>
        <strain evidence="1 2">DSM 17862</strain>
    </source>
</reference>
<evidence type="ECO:0000313" key="2">
    <source>
        <dbReference type="Proteomes" id="UP000199180"/>
    </source>
</evidence>
<organism evidence="1 2">
    <name type="scientific">Paracoccus homiensis</name>
    <dbReference type="NCBI Taxonomy" id="364199"/>
    <lineage>
        <taxon>Bacteria</taxon>
        <taxon>Pseudomonadati</taxon>
        <taxon>Pseudomonadota</taxon>
        <taxon>Alphaproteobacteria</taxon>
        <taxon>Rhodobacterales</taxon>
        <taxon>Paracoccaceae</taxon>
        <taxon>Paracoccus</taxon>
    </lineage>
</organism>
<accession>A0A1I0J186</accession>
<evidence type="ECO:0000313" key="1">
    <source>
        <dbReference type="EMBL" id="SEU03422.1"/>
    </source>
</evidence>
<dbReference type="AlphaFoldDB" id="A0A1I0J186"/>
<name>A0A1I0J186_9RHOB</name>
<dbReference type="EMBL" id="FOHO01000020">
    <property type="protein sequence ID" value="SEU03422.1"/>
    <property type="molecule type" value="Genomic_DNA"/>
</dbReference>
<sequence length="211" mass="22418">MPTNNPTKYAVVDANGVVRRIGQCDPAALGAQAAPGEFLVLEPGQISDDTHYWSGTEFVDYPPRPGEWAVWDGSQWVDPRTQADLDAELASAKAAAIAKITRMRGQARLAYITDLPGQDMLYTAKYEEAGVYLTDPSPDPAEYPLIMSEVGVTATTAEEVAQVFLNLNALWRQAAGAIDAACFGAEAVVHAATTPTEIDAALIALAAQLAP</sequence>
<dbReference type="OrthoDB" id="7877312at2"/>
<dbReference type="STRING" id="364199.SAMN04489858_12070"/>
<dbReference type="RefSeq" id="WP_090737736.1">
    <property type="nucleotide sequence ID" value="NZ_FOHO01000020.1"/>
</dbReference>
<protein>
    <submittedName>
        <fullName evidence="1">Uncharacterized protein</fullName>
    </submittedName>
</protein>
<proteinExistence type="predicted"/>
<dbReference type="Proteomes" id="UP000199180">
    <property type="component" value="Unassembled WGS sequence"/>
</dbReference>
<gene>
    <name evidence="1" type="ORF">SAMN04489858_12070</name>
</gene>